<dbReference type="SUPFAM" id="SSF54593">
    <property type="entry name" value="Glyoxalase/Bleomycin resistance protein/Dihydroxybiphenyl dioxygenase"/>
    <property type="match status" value="2"/>
</dbReference>
<evidence type="ECO:0000259" key="3">
    <source>
        <dbReference type="PROSITE" id="PS51819"/>
    </source>
</evidence>
<gene>
    <name evidence="4" type="ORF">HD594_001148</name>
</gene>
<dbReference type="PANTHER" id="PTHR43279">
    <property type="entry name" value="CATECHOL-2,3-DIOXYGENASE"/>
    <property type="match status" value="1"/>
</dbReference>
<name>A0A7X0FPJ6_9MICO</name>
<protein>
    <submittedName>
        <fullName evidence="4">Catechol 2,3-dioxygenase</fullName>
        <ecNumber evidence="4">1.13.11.2</ecNumber>
    </submittedName>
</protein>
<comment type="caution">
    <text evidence="4">The sequence shown here is derived from an EMBL/GenBank/DDBJ whole genome shotgun (WGS) entry which is preliminary data.</text>
</comment>
<dbReference type="EMBL" id="JACHML010000001">
    <property type="protein sequence ID" value="MBB6390835.1"/>
    <property type="molecule type" value="Genomic_DNA"/>
</dbReference>
<feature type="domain" description="VOC" evidence="3">
    <location>
        <begin position="215"/>
        <end position="328"/>
    </location>
</feature>
<dbReference type="GO" id="GO:0004462">
    <property type="term" value="F:lactoylglutathione lyase activity"/>
    <property type="evidence" value="ECO:0007669"/>
    <property type="project" value="InterPro"/>
</dbReference>
<dbReference type="Pfam" id="PF00903">
    <property type="entry name" value="Glyoxalase"/>
    <property type="match status" value="2"/>
</dbReference>
<dbReference type="InterPro" id="IPR004360">
    <property type="entry name" value="Glyas_Fos-R_dOase_dom"/>
</dbReference>
<evidence type="ECO:0000313" key="4">
    <source>
        <dbReference type="EMBL" id="MBB6390835.1"/>
    </source>
</evidence>
<dbReference type="PROSITE" id="PS51819">
    <property type="entry name" value="VOC"/>
    <property type="match status" value="2"/>
</dbReference>
<keyword evidence="4" id="KW-0560">Oxidoreductase</keyword>
<evidence type="ECO:0000256" key="1">
    <source>
        <dbReference type="ARBA" id="ARBA00022723"/>
    </source>
</evidence>
<feature type="domain" description="VOC" evidence="3">
    <location>
        <begin position="61"/>
        <end position="176"/>
    </location>
</feature>
<keyword evidence="2" id="KW-0812">Transmembrane</keyword>
<keyword evidence="1" id="KW-0479">Metal-binding</keyword>
<proteinExistence type="predicted"/>
<dbReference type="CDD" id="cd16359">
    <property type="entry name" value="VOC_BsCatE_like_C"/>
    <property type="match status" value="1"/>
</dbReference>
<accession>A0A7X0FPJ6</accession>
<dbReference type="PROSITE" id="PS00934">
    <property type="entry name" value="GLYOXALASE_I_1"/>
    <property type="match status" value="1"/>
</dbReference>
<dbReference type="GO" id="GO:0046872">
    <property type="term" value="F:metal ion binding"/>
    <property type="evidence" value="ECO:0007669"/>
    <property type="project" value="UniProtKB-KW"/>
</dbReference>
<keyword evidence="5" id="KW-1185">Reference proteome</keyword>
<keyword evidence="4" id="KW-0223">Dioxygenase</keyword>
<dbReference type="InterPro" id="IPR018146">
    <property type="entry name" value="Glyoxalase_1_CS"/>
</dbReference>
<dbReference type="InterPro" id="IPR029068">
    <property type="entry name" value="Glyas_Bleomycin-R_OHBP_Dase"/>
</dbReference>
<dbReference type="GO" id="GO:0018577">
    <property type="term" value="F:catechol 2,3-dioxygenase activity"/>
    <property type="evidence" value="ECO:0007669"/>
    <property type="project" value="UniProtKB-EC"/>
</dbReference>
<keyword evidence="2" id="KW-0472">Membrane</keyword>
<dbReference type="Gene3D" id="3.10.180.10">
    <property type="entry name" value="2,3-Dihydroxybiphenyl 1,2-Dioxygenase, domain 1"/>
    <property type="match status" value="2"/>
</dbReference>
<evidence type="ECO:0000256" key="2">
    <source>
        <dbReference type="SAM" id="Phobius"/>
    </source>
</evidence>
<keyword evidence="2" id="KW-1133">Transmembrane helix</keyword>
<organism evidence="4 5">
    <name type="scientific">Microbacterium thalassium</name>
    <dbReference type="NCBI Taxonomy" id="362649"/>
    <lineage>
        <taxon>Bacteria</taxon>
        <taxon>Bacillati</taxon>
        <taxon>Actinomycetota</taxon>
        <taxon>Actinomycetes</taxon>
        <taxon>Micrococcales</taxon>
        <taxon>Microbacteriaceae</taxon>
        <taxon>Microbacterium</taxon>
    </lineage>
</organism>
<dbReference type="RefSeq" id="WP_221446561.1">
    <property type="nucleotide sequence ID" value="NZ_BAAAJR010000003.1"/>
</dbReference>
<evidence type="ECO:0000313" key="5">
    <source>
        <dbReference type="Proteomes" id="UP000537775"/>
    </source>
</evidence>
<dbReference type="PANTHER" id="PTHR43279:SF1">
    <property type="entry name" value="CATECHOL-2,3-DIOXYGENASE"/>
    <property type="match status" value="1"/>
</dbReference>
<feature type="transmembrane region" description="Helical" evidence="2">
    <location>
        <begin position="18"/>
        <end position="41"/>
    </location>
</feature>
<sequence length="328" mass="33879">MLQIDVNSASAPARRRPIVVAAVTGAVAVLIAVITIVLVAATRAPAGADTAPASLLPAEAEMGSVELNVVDLPAMREYYADALGLPVMEEDAEHVVLGFDEPLVTLLAGAAGADDPSQAGLYHTAILFPDEPALAAALLTVADRAPESYQGAADHAVSLAFYFGDPEGNGVELYVDRPRDEWVWQDGEVTMGSAFLDPNAFIAENADGVAPSSATVGHVHLRVGDLDRARAFYSDALGFAVTSQADGALFYSAGGYHHHLATNVWLSDGAGERGAGPGLGAFVVRVPNQADVDDVAARLAGAGIEYESAPGVLVTSDPWGNVVRVLVG</sequence>
<dbReference type="Proteomes" id="UP000537775">
    <property type="component" value="Unassembled WGS sequence"/>
</dbReference>
<dbReference type="EC" id="1.13.11.2" evidence="4"/>
<reference evidence="4 5" key="1">
    <citation type="submission" date="2020-08" db="EMBL/GenBank/DDBJ databases">
        <title>Sequencing the genomes of 1000 actinobacteria strains.</title>
        <authorList>
            <person name="Klenk H.-P."/>
        </authorList>
    </citation>
    <scope>NUCLEOTIDE SEQUENCE [LARGE SCALE GENOMIC DNA]</scope>
    <source>
        <strain evidence="4 5">DSM 12511</strain>
    </source>
</reference>
<dbReference type="AlphaFoldDB" id="A0A7X0FPJ6"/>
<dbReference type="InterPro" id="IPR037523">
    <property type="entry name" value="VOC_core"/>
</dbReference>